<dbReference type="OrthoDB" id="3429567at2"/>
<evidence type="ECO:0000313" key="3">
    <source>
        <dbReference type="EMBL" id="KAE8765095.1"/>
    </source>
</evidence>
<evidence type="ECO:0000313" key="4">
    <source>
        <dbReference type="Proteomes" id="UP000451860"/>
    </source>
</evidence>
<evidence type="ECO:0000256" key="1">
    <source>
        <dbReference type="ARBA" id="ARBA00022801"/>
    </source>
</evidence>
<accession>A0A7J5URM8</accession>
<sequence>MATALMVVDAQRNLLEGEGAVPAAGTVRPALLDLLDRARAAGAVVVHVQNDGPRGYPDEPGSAGWALVFEVRDGELLVRKSASDALGADPELVTTLRERGVDHVVVAGLQSDYCIRATGRAGLQAGFRVTIPSGAHATFDDEAPAAELARAVEEELAAEGAVVVPATDVTFT</sequence>
<dbReference type="AlphaFoldDB" id="A0A7J5URM8"/>
<name>A0A7J5URM8_9MICO</name>
<reference evidence="3 4" key="1">
    <citation type="submission" date="2019-10" db="EMBL/GenBank/DDBJ databases">
        <title>Georgenia wutianyii sp. nov. and Georgenia yuyongxinii sp. nov. isolated from plateau pika (Ochotona curzoniae) in the Qinghai-Tibet plateau of China.</title>
        <authorList>
            <person name="Tian Z."/>
        </authorList>
    </citation>
    <scope>NUCLEOTIDE SEQUENCE [LARGE SCALE GENOMIC DNA]</scope>
    <source>
        <strain evidence="3 4">DSM 21501</strain>
    </source>
</reference>
<protein>
    <submittedName>
        <fullName evidence="3">Isochorismatase family protein</fullName>
    </submittedName>
</protein>
<dbReference type="InterPro" id="IPR000868">
    <property type="entry name" value="Isochorismatase-like_dom"/>
</dbReference>
<comment type="caution">
    <text evidence="3">The sequence shown here is derived from an EMBL/GenBank/DDBJ whole genome shotgun (WGS) entry which is preliminary data.</text>
</comment>
<dbReference type="PANTHER" id="PTHR43540:SF1">
    <property type="entry name" value="ISOCHORISMATASE HYDROLASE"/>
    <property type="match status" value="1"/>
</dbReference>
<organism evidence="3 4">
    <name type="scientific">Georgenia thermotolerans</name>
    <dbReference type="NCBI Taxonomy" id="527326"/>
    <lineage>
        <taxon>Bacteria</taxon>
        <taxon>Bacillati</taxon>
        <taxon>Actinomycetota</taxon>
        <taxon>Actinomycetes</taxon>
        <taxon>Micrococcales</taxon>
        <taxon>Bogoriellaceae</taxon>
        <taxon>Georgenia</taxon>
    </lineage>
</organism>
<dbReference type="GO" id="GO:0016787">
    <property type="term" value="F:hydrolase activity"/>
    <property type="evidence" value="ECO:0007669"/>
    <property type="project" value="UniProtKB-KW"/>
</dbReference>
<feature type="domain" description="Isochorismatase-like" evidence="2">
    <location>
        <begin position="3"/>
        <end position="152"/>
    </location>
</feature>
<evidence type="ECO:0000259" key="2">
    <source>
        <dbReference type="Pfam" id="PF00857"/>
    </source>
</evidence>
<dbReference type="InterPro" id="IPR036380">
    <property type="entry name" value="Isochorismatase-like_sf"/>
</dbReference>
<dbReference type="Pfam" id="PF00857">
    <property type="entry name" value="Isochorismatase"/>
    <property type="match status" value="1"/>
</dbReference>
<keyword evidence="1" id="KW-0378">Hydrolase</keyword>
<dbReference type="PANTHER" id="PTHR43540">
    <property type="entry name" value="PEROXYUREIDOACRYLATE/UREIDOACRYLATE AMIDOHYDROLASE-RELATED"/>
    <property type="match status" value="1"/>
</dbReference>
<dbReference type="EMBL" id="WHJE01000016">
    <property type="protein sequence ID" value="KAE8765095.1"/>
    <property type="molecule type" value="Genomic_DNA"/>
</dbReference>
<keyword evidence="4" id="KW-1185">Reference proteome</keyword>
<gene>
    <name evidence="3" type="ORF">GB883_05775</name>
</gene>
<dbReference type="SUPFAM" id="SSF52499">
    <property type="entry name" value="Isochorismatase-like hydrolases"/>
    <property type="match status" value="1"/>
</dbReference>
<dbReference type="Gene3D" id="3.40.50.850">
    <property type="entry name" value="Isochorismatase-like"/>
    <property type="match status" value="1"/>
</dbReference>
<dbReference type="InterPro" id="IPR050272">
    <property type="entry name" value="Isochorismatase-like_hydrls"/>
</dbReference>
<proteinExistence type="predicted"/>
<dbReference type="RefSeq" id="WP_152203408.1">
    <property type="nucleotide sequence ID" value="NZ_VUKF01000027.1"/>
</dbReference>
<dbReference type="Proteomes" id="UP000451860">
    <property type="component" value="Unassembled WGS sequence"/>
</dbReference>